<protein>
    <submittedName>
        <fullName evidence="1">Uncharacterized protein</fullName>
    </submittedName>
</protein>
<dbReference type="OrthoDB" id="5328775at2759"/>
<dbReference type="HOGENOM" id="CLU_943274_0_0_1"/>
<dbReference type="Proteomes" id="UP000008784">
    <property type="component" value="Unassembled WGS sequence"/>
</dbReference>
<accession>G1XGG8</accession>
<comment type="caution">
    <text evidence="1">The sequence shown here is derived from an EMBL/GenBank/DDBJ whole genome shotgun (WGS) entry which is preliminary data.</text>
</comment>
<keyword evidence="2" id="KW-1185">Reference proteome</keyword>
<organism evidence="1 2">
    <name type="scientific">Arthrobotrys oligospora (strain ATCC 24927 / CBS 115.81 / DSM 1491)</name>
    <name type="common">Nematode-trapping fungus</name>
    <name type="synonym">Didymozoophaga oligospora</name>
    <dbReference type="NCBI Taxonomy" id="756982"/>
    <lineage>
        <taxon>Eukaryota</taxon>
        <taxon>Fungi</taxon>
        <taxon>Dikarya</taxon>
        <taxon>Ascomycota</taxon>
        <taxon>Pezizomycotina</taxon>
        <taxon>Orbiliomycetes</taxon>
        <taxon>Orbiliales</taxon>
        <taxon>Orbiliaceae</taxon>
        <taxon>Orbilia</taxon>
        <taxon>Orbilia oligospora</taxon>
    </lineage>
</organism>
<dbReference type="RefSeq" id="XP_011123580.1">
    <property type="nucleotide sequence ID" value="XM_011125278.1"/>
</dbReference>
<reference evidence="1 2" key="1">
    <citation type="journal article" date="2011" name="PLoS Pathog.">
        <title>Genomic and proteomic analyses of the fungus Arthrobotrys oligospora provide insights into nematode-trap formation.</title>
        <authorList>
            <person name="Yang J."/>
            <person name="Wang L."/>
            <person name="Ji X."/>
            <person name="Feng Y."/>
            <person name="Li X."/>
            <person name="Zou C."/>
            <person name="Xu J."/>
            <person name="Ren Y."/>
            <person name="Mi Q."/>
            <person name="Wu J."/>
            <person name="Liu S."/>
            <person name="Liu Y."/>
            <person name="Huang X."/>
            <person name="Wang H."/>
            <person name="Niu X."/>
            <person name="Li J."/>
            <person name="Liang L."/>
            <person name="Luo Y."/>
            <person name="Ji K."/>
            <person name="Zhou W."/>
            <person name="Yu Z."/>
            <person name="Li G."/>
            <person name="Liu Y."/>
            <person name="Li L."/>
            <person name="Qiao M."/>
            <person name="Feng L."/>
            <person name="Zhang K.-Q."/>
        </authorList>
    </citation>
    <scope>NUCLEOTIDE SEQUENCE [LARGE SCALE GENOMIC DNA]</scope>
    <source>
        <strain evidence="2">ATCC 24927 / CBS 115.81 / DSM 1491</strain>
    </source>
</reference>
<dbReference type="AlphaFoldDB" id="G1XGG8"/>
<dbReference type="EMBL" id="ADOT01000151">
    <property type="protein sequence ID" value="EGX47591.1"/>
    <property type="molecule type" value="Genomic_DNA"/>
</dbReference>
<name>G1XGG8_ARTOA</name>
<dbReference type="OMA" id="SITFRAR"/>
<dbReference type="GeneID" id="22894982"/>
<evidence type="ECO:0000313" key="1">
    <source>
        <dbReference type="EMBL" id="EGX47591.1"/>
    </source>
</evidence>
<proteinExistence type="predicted"/>
<sequence length="295" mass="31762">MSITFRARISQISSKTGSDHVALENASKCAVLPLMGLNSLTEDHLRSTLPSPNFQRDIRPRLRAIVGHTITMRKRLPWLILLWLGLEAHAANLNAGAVIELHQANETATTIAQDETVGIDIDGRQTAEKALSTPKYTSYLTVMETVTASPTTITSFYSGPGDAGSSLAVSSTSTAASIMTPTGTCSMPPPVTAPCIISSNGECVKDYYNALQSCYKDGNFSTLKNIAQYVIECQNELGDNGSYDGFKDCSQNSLQTQLNTTGTVSRHSLMPDGSVMIMGDSQRIAMMDEDSLIHT</sequence>
<gene>
    <name evidence="1" type="ORF">AOL_s00083g99</name>
</gene>
<dbReference type="InParanoid" id="G1XGG8"/>
<evidence type="ECO:0000313" key="2">
    <source>
        <dbReference type="Proteomes" id="UP000008784"/>
    </source>
</evidence>